<dbReference type="Gene3D" id="3.40.630.30">
    <property type="match status" value="1"/>
</dbReference>
<evidence type="ECO:0000256" key="1">
    <source>
        <dbReference type="ARBA" id="ARBA00022649"/>
    </source>
</evidence>
<accession>A0A934VMF1</accession>
<dbReference type="PANTHER" id="PTHR36449">
    <property type="entry name" value="ACETYLTRANSFERASE-RELATED"/>
    <property type="match status" value="1"/>
</dbReference>
<dbReference type="AlphaFoldDB" id="A0A934VMF1"/>
<dbReference type="SUPFAM" id="SSF55729">
    <property type="entry name" value="Acyl-CoA N-acyltransferases (Nat)"/>
    <property type="match status" value="1"/>
</dbReference>
<keyword evidence="3" id="KW-0012">Acyltransferase</keyword>
<keyword evidence="1" id="KW-1277">Toxin-antitoxin system</keyword>
<proteinExistence type="predicted"/>
<dbReference type="PANTHER" id="PTHR36449:SF1">
    <property type="entry name" value="ACETYLTRANSFERASE"/>
    <property type="match status" value="1"/>
</dbReference>
<name>A0A934VMF1_9BACT</name>
<comment type="caution">
    <text evidence="4">The sequence shown here is derived from an EMBL/GenBank/DDBJ whole genome shotgun (WGS) entry which is preliminary data.</text>
</comment>
<evidence type="ECO:0000313" key="4">
    <source>
        <dbReference type="EMBL" id="MBK1878781.1"/>
    </source>
</evidence>
<dbReference type="GO" id="GO:0016746">
    <property type="term" value="F:acyltransferase activity"/>
    <property type="evidence" value="ECO:0007669"/>
    <property type="project" value="UniProtKB-KW"/>
</dbReference>
<reference evidence="4" key="1">
    <citation type="submission" date="2021-01" db="EMBL/GenBank/DDBJ databases">
        <title>Modified the classification status of verrucomicrobia.</title>
        <authorList>
            <person name="Feng X."/>
        </authorList>
    </citation>
    <scope>NUCLEOTIDE SEQUENCE</scope>
    <source>
        <strain evidence="4">KCTC 13126</strain>
    </source>
</reference>
<evidence type="ECO:0000256" key="2">
    <source>
        <dbReference type="ARBA" id="ARBA00022679"/>
    </source>
</evidence>
<keyword evidence="2" id="KW-0808">Transferase</keyword>
<protein>
    <recommendedName>
        <fullName evidence="6">GNAT family N-acetyltransferase</fullName>
    </recommendedName>
</protein>
<dbReference type="InterPro" id="IPR016181">
    <property type="entry name" value="Acyl_CoA_acyltransferase"/>
</dbReference>
<dbReference type="Proteomes" id="UP000617628">
    <property type="component" value="Unassembled WGS sequence"/>
</dbReference>
<evidence type="ECO:0008006" key="6">
    <source>
        <dbReference type="Google" id="ProtNLM"/>
    </source>
</evidence>
<gene>
    <name evidence="4" type="ORF">JIN87_18005</name>
</gene>
<sequence length="174" mass="19612">MPAFRYLIEPLDPKIHDRESFICEEPALNDFIRKQANRESKANTSRCFVLTTKESPTTIRGYYTLSATSISLSNLPEKTAKKLPNRDKVPATLLGRIARDLSFKSEGIGEHLMFSALNRAYLASLEVASSGVVIDPKNEPLANYYANYGFIKLQGDESSIRMFLLMKDIESNTR</sequence>
<dbReference type="EMBL" id="JAENIL010000035">
    <property type="protein sequence ID" value="MBK1878781.1"/>
    <property type="molecule type" value="Genomic_DNA"/>
</dbReference>
<dbReference type="RefSeq" id="WP_200356995.1">
    <property type="nucleotide sequence ID" value="NZ_JAENIL010000035.1"/>
</dbReference>
<keyword evidence="5" id="KW-1185">Reference proteome</keyword>
<evidence type="ECO:0000313" key="5">
    <source>
        <dbReference type="Proteomes" id="UP000617628"/>
    </source>
</evidence>
<evidence type="ECO:0000256" key="3">
    <source>
        <dbReference type="ARBA" id="ARBA00023315"/>
    </source>
</evidence>
<organism evidence="4 5">
    <name type="scientific">Pelagicoccus mobilis</name>
    <dbReference type="NCBI Taxonomy" id="415221"/>
    <lineage>
        <taxon>Bacteria</taxon>
        <taxon>Pseudomonadati</taxon>
        <taxon>Verrucomicrobiota</taxon>
        <taxon>Opitutia</taxon>
        <taxon>Puniceicoccales</taxon>
        <taxon>Pelagicoccaceae</taxon>
        <taxon>Pelagicoccus</taxon>
    </lineage>
</organism>